<dbReference type="AlphaFoldDB" id="A0A0A9C4K9"/>
<sequence length="52" mass="6092">MEGSQVRFLRLLLIPVAMQVYSQINLDLRLWNLPRFMLNSCAFISMALIMYA</sequence>
<dbReference type="EMBL" id="GBRH01226681">
    <property type="protein sequence ID" value="JAD71214.1"/>
    <property type="molecule type" value="Transcribed_RNA"/>
</dbReference>
<accession>A0A0A9C4K9</accession>
<reference evidence="1" key="1">
    <citation type="submission" date="2014-09" db="EMBL/GenBank/DDBJ databases">
        <authorList>
            <person name="Magalhaes I.L.F."/>
            <person name="Oliveira U."/>
            <person name="Santos F.R."/>
            <person name="Vidigal T.H.D.A."/>
            <person name="Brescovit A.D."/>
            <person name="Santos A.J."/>
        </authorList>
    </citation>
    <scope>NUCLEOTIDE SEQUENCE</scope>
    <source>
        <tissue evidence="1">Shoot tissue taken approximately 20 cm above the soil surface</tissue>
    </source>
</reference>
<proteinExistence type="predicted"/>
<organism evidence="1">
    <name type="scientific">Arundo donax</name>
    <name type="common">Giant reed</name>
    <name type="synonym">Donax arundinaceus</name>
    <dbReference type="NCBI Taxonomy" id="35708"/>
    <lineage>
        <taxon>Eukaryota</taxon>
        <taxon>Viridiplantae</taxon>
        <taxon>Streptophyta</taxon>
        <taxon>Embryophyta</taxon>
        <taxon>Tracheophyta</taxon>
        <taxon>Spermatophyta</taxon>
        <taxon>Magnoliopsida</taxon>
        <taxon>Liliopsida</taxon>
        <taxon>Poales</taxon>
        <taxon>Poaceae</taxon>
        <taxon>PACMAD clade</taxon>
        <taxon>Arundinoideae</taxon>
        <taxon>Arundineae</taxon>
        <taxon>Arundo</taxon>
    </lineage>
</organism>
<evidence type="ECO:0000313" key="1">
    <source>
        <dbReference type="EMBL" id="JAD71214.1"/>
    </source>
</evidence>
<reference evidence="1" key="2">
    <citation type="journal article" date="2015" name="Data Brief">
        <title>Shoot transcriptome of the giant reed, Arundo donax.</title>
        <authorList>
            <person name="Barrero R.A."/>
            <person name="Guerrero F.D."/>
            <person name="Moolhuijzen P."/>
            <person name="Goolsby J.A."/>
            <person name="Tidwell J."/>
            <person name="Bellgard S.E."/>
            <person name="Bellgard M.I."/>
        </authorList>
    </citation>
    <scope>NUCLEOTIDE SEQUENCE</scope>
    <source>
        <tissue evidence="1">Shoot tissue taken approximately 20 cm above the soil surface</tissue>
    </source>
</reference>
<name>A0A0A9C4K9_ARUDO</name>
<protein>
    <submittedName>
        <fullName evidence="1">Uncharacterized protein</fullName>
    </submittedName>
</protein>